<keyword evidence="1" id="KW-0472">Membrane</keyword>
<gene>
    <name evidence="2" type="ORF">L2716_07300</name>
</gene>
<feature type="transmembrane region" description="Helical" evidence="1">
    <location>
        <begin position="49"/>
        <end position="68"/>
    </location>
</feature>
<dbReference type="EMBL" id="JAKIJS010000001">
    <property type="protein sequence ID" value="MCF6137530.1"/>
    <property type="molecule type" value="Genomic_DNA"/>
</dbReference>
<dbReference type="Pfam" id="PF06127">
    <property type="entry name" value="Mpo1-like"/>
    <property type="match status" value="1"/>
</dbReference>
<keyword evidence="1" id="KW-0812">Transmembrane</keyword>
<proteinExistence type="predicted"/>
<keyword evidence="3" id="KW-1185">Reference proteome</keyword>
<organism evidence="2 3">
    <name type="scientific">Pseudalkalibacillus berkeleyi</name>
    <dbReference type="NCBI Taxonomy" id="1069813"/>
    <lineage>
        <taxon>Bacteria</taxon>
        <taxon>Bacillati</taxon>
        <taxon>Bacillota</taxon>
        <taxon>Bacilli</taxon>
        <taxon>Bacillales</taxon>
        <taxon>Fictibacillaceae</taxon>
        <taxon>Pseudalkalibacillus</taxon>
    </lineage>
</organism>
<feature type="transmembrane region" description="Helical" evidence="1">
    <location>
        <begin position="25"/>
        <end position="43"/>
    </location>
</feature>
<dbReference type="PANTHER" id="PTHR34205:SF2">
    <property type="entry name" value="DUF962 DOMAIN-CONTAINING PROTEIN"/>
    <property type="match status" value="1"/>
</dbReference>
<dbReference type="RefSeq" id="WP_236333213.1">
    <property type="nucleotide sequence ID" value="NZ_JAKIJS010000001.1"/>
</dbReference>
<comment type="caution">
    <text evidence="2">The sequence shown here is derived from an EMBL/GenBank/DDBJ whole genome shotgun (WGS) entry which is preliminary data.</text>
</comment>
<evidence type="ECO:0000313" key="3">
    <source>
        <dbReference type="Proteomes" id="UP001649381"/>
    </source>
</evidence>
<sequence>MKNFSSFEEFWPFYLQQHAKRATRAWHFVGTSLVFVCLGVALLTMNYWFILLAPILAYACAWISHYFIEGNKPATFGHPLWALRADFRMFGSTLTGGIHKELDKHLSNNKSAS</sequence>
<evidence type="ECO:0000256" key="1">
    <source>
        <dbReference type="SAM" id="Phobius"/>
    </source>
</evidence>
<dbReference type="PANTHER" id="PTHR34205">
    <property type="entry name" value="TRANSMEMBRANE PROTEIN"/>
    <property type="match status" value="1"/>
</dbReference>
<name>A0ABS9H1K4_9BACL</name>
<dbReference type="Proteomes" id="UP001649381">
    <property type="component" value="Unassembled WGS sequence"/>
</dbReference>
<reference evidence="2 3" key="1">
    <citation type="submission" date="2022-01" db="EMBL/GenBank/DDBJ databases">
        <title>Alkalihalobacillus sp. EGI L200015, a novel bacterium isolated from a salt lake sediment.</title>
        <authorList>
            <person name="Gao L."/>
            <person name="Fang B.-Z."/>
            <person name="Li W.-J."/>
        </authorList>
    </citation>
    <scope>NUCLEOTIDE SEQUENCE [LARGE SCALE GENOMIC DNA]</scope>
    <source>
        <strain evidence="2 3">KCTC 12718</strain>
    </source>
</reference>
<evidence type="ECO:0000313" key="2">
    <source>
        <dbReference type="EMBL" id="MCF6137530.1"/>
    </source>
</evidence>
<keyword evidence="1" id="KW-1133">Transmembrane helix</keyword>
<accession>A0ABS9H1K4</accession>
<dbReference type="InterPro" id="IPR009305">
    <property type="entry name" value="Mpo1-like"/>
</dbReference>
<protein>
    <submittedName>
        <fullName evidence="2">DUF962 domain-containing protein</fullName>
    </submittedName>
</protein>